<dbReference type="InterPro" id="IPR007804">
    <property type="entry name" value="GvpG"/>
</dbReference>
<gene>
    <name evidence="1" type="ORF">QQ91_010770</name>
</gene>
<reference evidence="1" key="1">
    <citation type="submission" date="2014-11" db="EMBL/GenBank/DDBJ databases">
        <authorList>
            <person name="Malar M.C."/>
            <person name="Sen D."/>
            <person name="Tripathy S."/>
        </authorList>
    </citation>
    <scope>NUCLEOTIDE SEQUENCE</scope>
    <source>
        <strain evidence="1">BDU141951</strain>
    </source>
</reference>
<comment type="caution">
    <text evidence="1">The sequence shown here is derived from an EMBL/GenBank/DDBJ whole genome shotgun (WGS) entry which is preliminary data.</text>
</comment>
<proteinExistence type="predicted"/>
<protein>
    <submittedName>
        <fullName evidence="1">Gas vesicle protein GvpG</fullName>
    </submittedName>
</protein>
<organism evidence="1">
    <name type="scientific">Lyngbya confervoides BDU141951</name>
    <dbReference type="NCBI Taxonomy" id="1574623"/>
    <lineage>
        <taxon>Bacteria</taxon>
        <taxon>Bacillati</taxon>
        <taxon>Cyanobacteriota</taxon>
        <taxon>Cyanophyceae</taxon>
        <taxon>Oscillatoriophycideae</taxon>
        <taxon>Oscillatoriales</taxon>
        <taxon>Microcoleaceae</taxon>
        <taxon>Lyngbya</taxon>
    </lineage>
</organism>
<name>A0A0C1UPQ6_9CYAN</name>
<evidence type="ECO:0000313" key="1">
    <source>
        <dbReference type="EMBL" id="NEV67600.1"/>
    </source>
</evidence>
<reference evidence="1" key="3">
    <citation type="submission" date="2020-02" db="EMBL/GenBank/DDBJ databases">
        <authorList>
            <person name="Sarangi A.N."/>
            <person name="Ghosh S."/>
            <person name="Mukherjee M."/>
            <person name="Tripathy S."/>
        </authorList>
    </citation>
    <scope>NUCLEOTIDE SEQUENCE</scope>
    <source>
        <strain evidence="1">BDU141951</strain>
    </source>
</reference>
<accession>A0A0C1UPQ6</accession>
<dbReference type="Pfam" id="PF05120">
    <property type="entry name" value="GvpG"/>
    <property type="match status" value="1"/>
</dbReference>
<dbReference type="EMBL" id="JTHE02000003">
    <property type="protein sequence ID" value="NEV67600.1"/>
    <property type="molecule type" value="Genomic_DNA"/>
</dbReference>
<reference evidence="1" key="2">
    <citation type="journal article" date="2015" name="Genome Announc.">
        <title>Draft Genome Sequence of Filamentous Marine Cyanobacterium Lyngbya confervoides Strain BDU141951.</title>
        <authorList>
            <person name="Chandrababunaidu M.M."/>
            <person name="Sen D."/>
            <person name="Tripathy S."/>
        </authorList>
    </citation>
    <scope>NUCLEOTIDE SEQUENCE</scope>
    <source>
        <strain evidence="1">BDU141951</strain>
    </source>
</reference>
<sequence>MVLRLLLAPITGPFTGVTWIAEKILDQVEDQTDELEALQKQLLTLQLAFDMGDIPEAEFEDEEEELLLRIQAIQDERAAEQAEAEAVDEEL</sequence>
<dbReference type="AlphaFoldDB" id="A0A0C1UPQ6"/>